<protein>
    <recommendedName>
        <fullName evidence="2">Response regulatory domain-containing protein</fullName>
    </recommendedName>
</protein>
<keyword evidence="4" id="KW-1185">Reference proteome</keyword>
<proteinExistence type="predicted"/>
<evidence type="ECO:0000313" key="4">
    <source>
        <dbReference type="Proteomes" id="UP000317369"/>
    </source>
</evidence>
<name>A0A517YX57_9BACT</name>
<evidence type="ECO:0000313" key="3">
    <source>
        <dbReference type="EMBL" id="QDU34812.1"/>
    </source>
</evidence>
<feature type="domain" description="Response regulatory" evidence="2">
    <location>
        <begin position="43"/>
        <end position="178"/>
    </location>
</feature>
<dbReference type="EMBL" id="CP036425">
    <property type="protein sequence ID" value="QDU34812.1"/>
    <property type="molecule type" value="Genomic_DNA"/>
</dbReference>
<dbReference type="GO" id="GO:0000160">
    <property type="term" value="P:phosphorelay signal transduction system"/>
    <property type="evidence" value="ECO:0007669"/>
    <property type="project" value="InterPro"/>
</dbReference>
<sequence>MLMINPRIHLDTGKRFGHGGMFDRDEPDQVDADKHRSERGKFNVLLTEDREHAIEHWTHQLPRLLGPQGVEAVVAKNGREAIDISNELEVHAAVIDLATPQDAANRAYTSSGMPGGIWLLEVLSRLPKHPPIVIVNSRTYTPRQIHRFLHDALRLGAFSVINQPVQLEQLLGVIQRIMQRQYNGYWPGSMVDDEPGLDDALNN</sequence>
<accession>A0A517YX57</accession>
<evidence type="ECO:0000259" key="2">
    <source>
        <dbReference type="PROSITE" id="PS50110"/>
    </source>
</evidence>
<dbReference type="KEGG" id="pcor:KS4_28880"/>
<dbReference type="Proteomes" id="UP000317369">
    <property type="component" value="Chromosome"/>
</dbReference>
<dbReference type="AlphaFoldDB" id="A0A517YX57"/>
<dbReference type="Gene3D" id="3.40.50.2300">
    <property type="match status" value="1"/>
</dbReference>
<reference evidence="3 4" key="1">
    <citation type="submission" date="2019-02" db="EMBL/GenBank/DDBJ databases">
        <title>Deep-cultivation of Planctomycetes and their phenomic and genomic characterization uncovers novel biology.</title>
        <authorList>
            <person name="Wiegand S."/>
            <person name="Jogler M."/>
            <person name="Boedeker C."/>
            <person name="Pinto D."/>
            <person name="Vollmers J."/>
            <person name="Rivas-Marin E."/>
            <person name="Kohn T."/>
            <person name="Peeters S.H."/>
            <person name="Heuer A."/>
            <person name="Rast P."/>
            <person name="Oberbeckmann S."/>
            <person name="Bunk B."/>
            <person name="Jeske O."/>
            <person name="Meyerdierks A."/>
            <person name="Storesund J.E."/>
            <person name="Kallscheuer N."/>
            <person name="Luecker S."/>
            <person name="Lage O.M."/>
            <person name="Pohl T."/>
            <person name="Merkel B.J."/>
            <person name="Hornburger P."/>
            <person name="Mueller R.-W."/>
            <person name="Bruemmer F."/>
            <person name="Labrenz M."/>
            <person name="Spormann A.M."/>
            <person name="Op den Camp H."/>
            <person name="Overmann J."/>
            <person name="Amann R."/>
            <person name="Jetten M.S.M."/>
            <person name="Mascher T."/>
            <person name="Medema M.H."/>
            <person name="Devos D.P."/>
            <person name="Kaster A.-K."/>
            <person name="Ovreas L."/>
            <person name="Rohde M."/>
            <person name="Galperin M.Y."/>
            <person name="Jogler C."/>
        </authorList>
    </citation>
    <scope>NUCLEOTIDE SEQUENCE [LARGE SCALE GENOMIC DNA]</scope>
    <source>
        <strain evidence="3 4">KS4</strain>
    </source>
</reference>
<organism evidence="3 4">
    <name type="scientific">Poriferisphaera corsica</name>
    <dbReference type="NCBI Taxonomy" id="2528020"/>
    <lineage>
        <taxon>Bacteria</taxon>
        <taxon>Pseudomonadati</taxon>
        <taxon>Planctomycetota</taxon>
        <taxon>Phycisphaerae</taxon>
        <taxon>Phycisphaerales</taxon>
        <taxon>Phycisphaeraceae</taxon>
        <taxon>Poriferisphaera</taxon>
    </lineage>
</organism>
<dbReference type="InterPro" id="IPR011006">
    <property type="entry name" value="CheY-like_superfamily"/>
</dbReference>
<evidence type="ECO:0000256" key="1">
    <source>
        <dbReference type="PROSITE-ProRule" id="PRU00169"/>
    </source>
</evidence>
<keyword evidence="1" id="KW-0597">Phosphoprotein</keyword>
<dbReference type="RefSeq" id="WP_145079185.1">
    <property type="nucleotide sequence ID" value="NZ_CP036425.1"/>
</dbReference>
<dbReference type="SUPFAM" id="SSF52172">
    <property type="entry name" value="CheY-like"/>
    <property type="match status" value="1"/>
</dbReference>
<feature type="modified residue" description="4-aspartylphosphate" evidence="1">
    <location>
        <position position="96"/>
    </location>
</feature>
<dbReference type="PROSITE" id="PS50110">
    <property type="entry name" value="RESPONSE_REGULATORY"/>
    <property type="match status" value="1"/>
</dbReference>
<dbReference type="InterPro" id="IPR001789">
    <property type="entry name" value="Sig_transdc_resp-reg_receiver"/>
</dbReference>
<gene>
    <name evidence="3" type="ORF">KS4_28880</name>
</gene>
<dbReference type="OrthoDB" id="9808843at2"/>